<keyword evidence="2" id="KW-0812">Transmembrane</keyword>
<protein>
    <submittedName>
        <fullName evidence="3">Exporter of polyketide antibiotics</fullName>
    </submittedName>
</protein>
<feature type="transmembrane region" description="Helical" evidence="2">
    <location>
        <begin position="146"/>
        <end position="173"/>
    </location>
</feature>
<proteinExistence type="predicted"/>
<feature type="transmembrane region" description="Helical" evidence="2">
    <location>
        <begin position="534"/>
        <end position="554"/>
    </location>
</feature>
<feature type="transmembrane region" description="Helical" evidence="2">
    <location>
        <begin position="105"/>
        <end position="125"/>
    </location>
</feature>
<keyword evidence="2" id="KW-1133">Transmembrane helix</keyword>
<feature type="transmembrane region" description="Helical" evidence="2">
    <location>
        <begin position="185"/>
        <end position="205"/>
    </location>
</feature>
<sequence>MTTTLERPAPPAPAAPAARGGSTLTGTWSLIRFILRRDRVRLTVWTVLIVMFYAYFTAALGLMSDTPGALEARGALMETPAGIVMGGPGYGIDNYTVGASMANEGTVWMVLALSIMSILHVVRHTRAEEESSRSELVRAAVVGRHAPAVAAVVTLVLVNVVIALVSALAMTGAGGIDELPMADSLGMTVGVALSSIVFGAIALVLSQLSEHGRGATGLSLAVFGLAFAIQVAGNLREIPGGTTLSWFSPIAWAQQTRAFVDLRWWPMALSVVAILLLLWLAAILASRRDFGGGMIATRKGRADAKASLRGPFALAWTQQRMALLWSCLGLGLMWFATGTLIPDIGTMVGDLVSENPAMAALFGDDPSTFATGFLGVIVLYAVLCCAAYAIVMAARPKAEETAGRLEIALARPVSRGRWLGAQLSVATLGAVVLTAVSVYALWFGAVVVGESEPGFGPYSEVFLAQLPAVLVYLGFVAALFAWAPRLTGLGWALLGYTFFIGFFGPLIEDMPDAAHYLSPLYWVPEAFVEDFDGVAFVGLLAVAAVLYALAFVGFRRRDVVTT</sequence>
<feature type="transmembrane region" description="Helical" evidence="2">
    <location>
        <begin position="264"/>
        <end position="285"/>
    </location>
</feature>
<gene>
    <name evidence="3" type="ORF">GCM10007368_37940</name>
</gene>
<evidence type="ECO:0000313" key="3">
    <source>
        <dbReference type="EMBL" id="GGI11788.1"/>
    </source>
</evidence>
<comment type="caution">
    <text evidence="3">The sequence shown here is derived from an EMBL/GenBank/DDBJ whole genome shotgun (WGS) entry which is preliminary data.</text>
</comment>
<feature type="transmembrane region" description="Helical" evidence="2">
    <location>
        <begin position="369"/>
        <end position="391"/>
    </location>
</feature>
<evidence type="ECO:0000256" key="2">
    <source>
        <dbReference type="SAM" id="Phobius"/>
    </source>
</evidence>
<evidence type="ECO:0000313" key="4">
    <source>
        <dbReference type="Proteomes" id="UP000632535"/>
    </source>
</evidence>
<dbReference type="RefSeq" id="WP_188525306.1">
    <property type="nucleotide sequence ID" value="NZ_BMDG01000016.1"/>
</dbReference>
<feature type="transmembrane region" description="Helical" evidence="2">
    <location>
        <begin position="322"/>
        <end position="341"/>
    </location>
</feature>
<reference evidence="4" key="1">
    <citation type="journal article" date="2019" name="Int. J. Syst. Evol. Microbiol.">
        <title>The Global Catalogue of Microorganisms (GCM) 10K type strain sequencing project: providing services to taxonomists for standard genome sequencing and annotation.</title>
        <authorList>
            <consortium name="The Broad Institute Genomics Platform"/>
            <consortium name="The Broad Institute Genome Sequencing Center for Infectious Disease"/>
            <person name="Wu L."/>
            <person name="Ma J."/>
        </authorList>
    </citation>
    <scope>NUCLEOTIDE SEQUENCE [LARGE SCALE GENOMIC DNA]</scope>
    <source>
        <strain evidence="4">CCM 8653</strain>
    </source>
</reference>
<dbReference type="EMBL" id="BMDG01000016">
    <property type="protein sequence ID" value="GGI11788.1"/>
    <property type="molecule type" value="Genomic_DNA"/>
</dbReference>
<organism evidence="3 4">
    <name type="scientific">Isoptericola cucumis</name>
    <dbReference type="NCBI Taxonomy" id="1776856"/>
    <lineage>
        <taxon>Bacteria</taxon>
        <taxon>Bacillati</taxon>
        <taxon>Actinomycetota</taxon>
        <taxon>Actinomycetes</taxon>
        <taxon>Micrococcales</taxon>
        <taxon>Promicromonosporaceae</taxon>
        <taxon>Isoptericola</taxon>
    </lineage>
</organism>
<evidence type="ECO:0000256" key="1">
    <source>
        <dbReference type="SAM" id="MobiDB-lite"/>
    </source>
</evidence>
<keyword evidence="2" id="KW-0472">Membrane</keyword>
<feature type="transmembrane region" description="Helical" evidence="2">
    <location>
        <begin position="489"/>
        <end position="507"/>
    </location>
</feature>
<feature type="region of interest" description="Disordered" evidence="1">
    <location>
        <begin position="1"/>
        <end position="21"/>
    </location>
</feature>
<accession>A0ABQ2BD16</accession>
<dbReference type="Proteomes" id="UP000632535">
    <property type="component" value="Unassembled WGS sequence"/>
</dbReference>
<feature type="transmembrane region" description="Helical" evidence="2">
    <location>
        <begin position="42"/>
        <end position="63"/>
    </location>
</feature>
<name>A0ABQ2BD16_9MICO</name>
<feature type="transmembrane region" description="Helical" evidence="2">
    <location>
        <begin position="217"/>
        <end position="235"/>
    </location>
</feature>
<feature type="transmembrane region" description="Helical" evidence="2">
    <location>
        <begin position="418"/>
        <end position="442"/>
    </location>
</feature>
<keyword evidence="4" id="KW-1185">Reference proteome</keyword>
<feature type="transmembrane region" description="Helical" evidence="2">
    <location>
        <begin position="462"/>
        <end position="482"/>
    </location>
</feature>